<proteinExistence type="predicted"/>
<sequence length="114" mass="12905">MMARDSQTNESILTTAASVFSVVTLLTFASEVPAATSETRALFRRLYQHVILEGREISLKNLMLLKSLRDTEPFHLTAWDLIKVEKALILSLFGTSLSFCILIMQLKRVDLEDM</sequence>
<keyword evidence="1" id="KW-0812">Transmembrane</keyword>
<evidence type="ECO:0000313" key="3">
    <source>
        <dbReference type="Proteomes" id="UP000499080"/>
    </source>
</evidence>
<name>A0A4Y2G1B2_ARAVE</name>
<feature type="transmembrane region" description="Helical" evidence="1">
    <location>
        <begin position="87"/>
        <end position="106"/>
    </location>
</feature>
<gene>
    <name evidence="2" type="ORF">AVEN_77032_1</name>
</gene>
<dbReference type="Proteomes" id="UP000499080">
    <property type="component" value="Unassembled WGS sequence"/>
</dbReference>
<keyword evidence="1" id="KW-1133">Transmembrane helix</keyword>
<dbReference type="AlphaFoldDB" id="A0A4Y2G1B2"/>
<reference evidence="2 3" key="1">
    <citation type="journal article" date="2019" name="Sci. Rep.">
        <title>Orb-weaving spider Araneus ventricosus genome elucidates the spidroin gene catalogue.</title>
        <authorList>
            <person name="Kono N."/>
            <person name="Nakamura H."/>
            <person name="Ohtoshi R."/>
            <person name="Moran D.A.P."/>
            <person name="Shinohara A."/>
            <person name="Yoshida Y."/>
            <person name="Fujiwara M."/>
            <person name="Mori M."/>
            <person name="Tomita M."/>
            <person name="Arakawa K."/>
        </authorList>
    </citation>
    <scope>NUCLEOTIDE SEQUENCE [LARGE SCALE GENOMIC DNA]</scope>
</reference>
<evidence type="ECO:0000256" key="1">
    <source>
        <dbReference type="SAM" id="Phobius"/>
    </source>
</evidence>
<evidence type="ECO:0000313" key="2">
    <source>
        <dbReference type="EMBL" id="GBM47592.1"/>
    </source>
</evidence>
<dbReference type="EMBL" id="BGPR01001186">
    <property type="protein sequence ID" value="GBM47592.1"/>
    <property type="molecule type" value="Genomic_DNA"/>
</dbReference>
<comment type="caution">
    <text evidence="2">The sequence shown here is derived from an EMBL/GenBank/DDBJ whole genome shotgun (WGS) entry which is preliminary data.</text>
</comment>
<organism evidence="2 3">
    <name type="scientific">Araneus ventricosus</name>
    <name type="common">Orbweaver spider</name>
    <name type="synonym">Epeira ventricosa</name>
    <dbReference type="NCBI Taxonomy" id="182803"/>
    <lineage>
        <taxon>Eukaryota</taxon>
        <taxon>Metazoa</taxon>
        <taxon>Ecdysozoa</taxon>
        <taxon>Arthropoda</taxon>
        <taxon>Chelicerata</taxon>
        <taxon>Arachnida</taxon>
        <taxon>Araneae</taxon>
        <taxon>Araneomorphae</taxon>
        <taxon>Entelegynae</taxon>
        <taxon>Araneoidea</taxon>
        <taxon>Araneidae</taxon>
        <taxon>Araneus</taxon>
    </lineage>
</organism>
<protein>
    <submittedName>
        <fullName evidence="2">Uncharacterized protein</fullName>
    </submittedName>
</protein>
<keyword evidence="3" id="KW-1185">Reference proteome</keyword>
<keyword evidence="1" id="KW-0472">Membrane</keyword>
<dbReference type="OrthoDB" id="6428889at2759"/>
<accession>A0A4Y2G1B2</accession>